<dbReference type="InterPro" id="IPR008614">
    <property type="entry name" value="FIBP"/>
</dbReference>
<proteinExistence type="predicted"/>
<gene>
    <name evidence="1" type="ORF">ODALV1_LOCUS14922</name>
</gene>
<keyword evidence="2" id="KW-1185">Reference proteome</keyword>
<dbReference type="PANTHER" id="PTHR13223">
    <property type="entry name" value="ACIDIC FIBROBLAST GROWTH FACTOR INTRACELLULAR BINDING PROTEIN"/>
    <property type="match status" value="1"/>
</dbReference>
<evidence type="ECO:0000313" key="1">
    <source>
        <dbReference type="EMBL" id="CAL8111312.1"/>
    </source>
</evidence>
<dbReference type="Pfam" id="PF05427">
    <property type="entry name" value="FIBP"/>
    <property type="match status" value="1"/>
</dbReference>
<protein>
    <recommendedName>
        <fullName evidence="3">Acidic fibroblast growth factor intracellular-binding protein</fullName>
    </recommendedName>
</protein>
<evidence type="ECO:0000313" key="2">
    <source>
        <dbReference type="Proteomes" id="UP001642540"/>
    </source>
</evidence>
<dbReference type="EMBL" id="CAXLJM020000046">
    <property type="protein sequence ID" value="CAL8111312.1"/>
    <property type="molecule type" value="Genomic_DNA"/>
</dbReference>
<dbReference type="PANTHER" id="PTHR13223:SF2">
    <property type="entry name" value="ACIDIC FIBROBLAST GROWTH FACTOR INTRACELLULAR-BINDING PROTEIN"/>
    <property type="match status" value="1"/>
</dbReference>
<accession>A0ABP1QXL1</accession>
<name>A0ABP1QXL1_9HEXA</name>
<organism evidence="1 2">
    <name type="scientific">Orchesella dallaii</name>
    <dbReference type="NCBI Taxonomy" id="48710"/>
    <lineage>
        <taxon>Eukaryota</taxon>
        <taxon>Metazoa</taxon>
        <taxon>Ecdysozoa</taxon>
        <taxon>Arthropoda</taxon>
        <taxon>Hexapoda</taxon>
        <taxon>Collembola</taxon>
        <taxon>Entomobryomorpha</taxon>
        <taxon>Entomobryoidea</taxon>
        <taxon>Orchesellidae</taxon>
        <taxon>Orchesellinae</taxon>
        <taxon>Orchesella</taxon>
    </lineage>
</organism>
<sequence length="362" mass="42243">MANLLPEVDAFVGNNTFVDADVFQLWVEGNAASEASTILQQRGALLSIPGATPEFLMADISDQFRTYLMLEKWLQLPPRLNEQWTFQMDASTQAMLINTYYEFEDSVMREILGKKLSSRQRKDLDEVSEKTGVNLRSCRRQFDNAKRIFKTVEELTGGLVQNIRAHFLLSEELAKKYSTVVFIAGNRFETNKRKLQYLTFKDYYNCAQAMMTYWTSPITDDLNADADVEREFLMELRDLRILLDKEKEHKTLVCQRLKSKVSERIFVEVEHNFKVYSRTLINIAYGLNHSKELKDLFIDLVEKYIEPCKHLQWPSSDMKMFLEIFTETGTEIDVIKSQQNLKSVFKRYMDGITVCLLAMYHN</sequence>
<dbReference type="Proteomes" id="UP001642540">
    <property type="component" value="Unassembled WGS sequence"/>
</dbReference>
<comment type="caution">
    <text evidence="1">The sequence shown here is derived from an EMBL/GenBank/DDBJ whole genome shotgun (WGS) entry which is preliminary data.</text>
</comment>
<reference evidence="1 2" key="1">
    <citation type="submission" date="2024-08" db="EMBL/GenBank/DDBJ databases">
        <authorList>
            <person name="Cucini C."/>
            <person name="Frati F."/>
        </authorList>
    </citation>
    <scope>NUCLEOTIDE SEQUENCE [LARGE SCALE GENOMIC DNA]</scope>
</reference>
<evidence type="ECO:0008006" key="3">
    <source>
        <dbReference type="Google" id="ProtNLM"/>
    </source>
</evidence>